<reference evidence="12 13" key="1">
    <citation type="submission" date="2016-11" db="EMBL/GenBank/DDBJ databases">
        <authorList>
            <person name="Jaros S."/>
            <person name="Januszkiewicz K."/>
            <person name="Wedrychowicz H."/>
        </authorList>
    </citation>
    <scope>NUCLEOTIDE SEQUENCE [LARGE SCALE GENOMIC DNA]</scope>
    <source>
        <strain evidence="12 13">DSM 18231</strain>
    </source>
</reference>
<feature type="domain" description="Methyl-accepting transducer" evidence="10">
    <location>
        <begin position="443"/>
        <end position="679"/>
    </location>
</feature>
<dbReference type="AlphaFoldDB" id="A0A1M5LFL2"/>
<dbReference type="Gene3D" id="1.10.8.500">
    <property type="entry name" value="HAMP domain in histidine kinase"/>
    <property type="match status" value="1"/>
</dbReference>
<evidence type="ECO:0000256" key="4">
    <source>
        <dbReference type="ARBA" id="ARBA00022989"/>
    </source>
</evidence>
<dbReference type="Pfam" id="PF22673">
    <property type="entry name" value="MCP-like_PDC_1"/>
    <property type="match status" value="1"/>
</dbReference>
<dbReference type="GO" id="GO:0007165">
    <property type="term" value="P:signal transduction"/>
    <property type="evidence" value="ECO:0007669"/>
    <property type="project" value="UniProtKB-KW"/>
</dbReference>
<dbReference type="GeneID" id="98636224"/>
<evidence type="ECO:0000313" key="13">
    <source>
        <dbReference type="Proteomes" id="UP000184000"/>
    </source>
</evidence>
<evidence type="ECO:0000313" key="12">
    <source>
        <dbReference type="EMBL" id="SHG63922.1"/>
    </source>
</evidence>
<dbReference type="InterPro" id="IPR004089">
    <property type="entry name" value="MCPsignal_dom"/>
</dbReference>
<keyword evidence="2" id="KW-0145">Chemotaxis</keyword>
<evidence type="ECO:0000256" key="9">
    <source>
        <dbReference type="SAM" id="Phobius"/>
    </source>
</evidence>
<keyword evidence="6 8" id="KW-0807">Transducer</keyword>
<dbReference type="Gene3D" id="1.10.287.950">
    <property type="entry name" value="Methyl-accepting chemotaxis protein"/>
    <property type="match status" value="1"/>
</dbReference>
<evidence type="ECO:0000256" key="8">
    <source>
        <dbReference type="PROSITE-ProRule" id="PRU00284"/>
    </source>
</evidence>
<dbReference type="SMART" id="SM00283">
    <property type="entry name" value="MA"/>
    <property type="match status" value="1"/>
</dbReference>
<accession>A0A1M5LFL2</accession>
<name>A0A1M5LFL2_9GAMM</name>
<dbReference type="CDD" id="cd12913">
    <property type="entry name" value="PDC1_MCP_like"/>
    <property type="match status" value="1"/>
</dbReference>
<dbReference type="CDD" id="cd06225">
    <property type="entry name" value="HAMP"/>
    <property type="match status" value="1"/>
</dbReference>
<dbReference type="PROSITE" id="PS50111">
    <property type="entry name" value="CHEMOTAXIS_TRANSDUC_2"/>
    <property type="match status" value="1"/>
</dbReference>
<evidence type="ECO:0000256" key="7">
    <source>
        <dbReference type="ARBA" id="ARBA00029447"/>
    </source>
</evidence>
<dbReference type="PANTHER" id="PTHR32089:SF120">
    <property type="entry name" value="METHYL-ACCEPTING CHEMOTAXIS PROTEIN TLPQ"/>
    <property type="match status" value="1"/>
</dbReference>
<dbReference type="PANTHER" id="PTHR32089">
    <property type="entry name" value="METHYL-ACCEPTING CHEMOTAXIS PROTEIN MCPB"/>
    <property type="match status" value="1"/>
</dbReference>
<feature type="domain" description="HAMP" evidence="11">
    <location>
        <begin position="384"/>
        <end position="438"/>
    </location>
</feature>
<evidence type="ECO:0000256" key="2">
    <source>
        <dbReference type="ARBA" id="ARBA00022500"/>
    </source>
</evidence>
<gene>
    <name evidence="12" type="ORF">SAMN02744645_1032</name>
</gene>
<proteinExistence type="inferred from homology"/>
<comment type="subcellular location">
    <subcellularLocation>
        <location evidence="1">Membrane</location>
        <topology evidence="1">Multi-pass membrane protein</topology>
    </subcellularLocation>
</comment>
<evidence type="ECO:0000259" key="10">
    <source>
        <dbReference type="PROSITE" id="PS50111"/>
    </source>
</evidence>
<protein>
    <submittedName>
        <fullName evidence="12">Methyl-accepting chemotaxis sensory transducer with Cache sensor</fullName>
    </submittedName>
</protein>
<dbReference type="CDD" id="cd11386">
    <property type="entry name" value="MCP_signal"/>
    <property type="match status" value="1"/>
</dbReference>
<dbReference type="Proteomes" id="UP000184000">
    <property type="component" value="Unassembled WGS sequence"/>
</dbReference>
<dbReference type="SMART" id="SM00304">
    <property type="entry name" value="HAMP"/>
    <property type="match status" value="1"/>
</dbReference>
<evidence type="ECO:0000256" key="6">
    <source>
        <dbReference type="ARBA" id="ARBA00023224"/>
    </source>
</evidence>
<dbReference type="InterPro" id="IPR003660">
    <property type="entry name" value="HAMP_dom"/>
</dbReference>
<dbReference type="GO" id="GO:0006935">
    <property type="term" value="P:chemotaxis"/>
    <property type="evidence" value="ECO:0007669"/>
    <property type="project" value="UniProtKB-KW"/>
</dbReference>
<feature type="transmembrane region" description="Helical" evidence="9">
    <location>
        <begin position="362"/>
        <end position="381"/>
    </location>
</feature>
<dbReference type="Gene3D" id="3.30.450.20">
    <property type="entry name" value="PAS domain"/>
    <property type="match status" value="1"/>
</dbReference>
<organism evidence="12 13">
    <name type="scientific">Stutzerimonas xanthomarina DSM 18231</name>
    <dbReference type="NCBI Taxonomy" id="1403346"/>
    <lineage>
        <taxon>Bacteria</taxon>
        <taxon>Pseudomonadati</taxon>
        <taxon>Pseudomonadota</taxon>
        <taxon>Gammaproteobacteria</taxon>
        <taxon>Pseudomonadales</taxon>
        <taxon>Pseudomonadaceae</taxon>
        <taxon>Stutzerimonas</taxon>
    </lineage>
</organism>
<sequence length="715" mass="76634">MLSLNRLSIQWKLTLLAGLCLLLIVGLLIGASLYQSRQTVALVSASSAAMLEESARDNLQARGLSQALRIERQFNDAYQYGQGFARQVLSLRAQSIERMSNAFELREDLHRQVKTALETNPDLIGIYVVFETDALDDKDGMFIDNPEMGGNDSGRFSLYWSQRTPGQLTAETMSEEVLADTTPSISGAPYNAWYSCARDSARACLLDPYFDDIEGQQLLMTSVAFPLIVGDKAIGVVGVDISLASLQQLSEQAHQELYQGEGQLSVISPAKLLGGHSRDAGLLGKSLGAAFGPESEAIGRAVDAGQKAMLESGDMLRVLQPVQPIPELAPWAILLEVPRQVLLGPAQRLEQALQAQSRKDSMIALAIGLGAVLLGLALMWLTARGVTRPIEGVAAMLKDIASGEGDLTRRLEYSRDDELGALAGWFNRFLDKLQPTIADVKRSVQDARSSADQSAAIASQTSAGMQQQFREVDQVATASQEMSATAQDVARNAAQAAEAARDADQATHEGLSVIDNTTQSIGSLADELNRAMTQVESLAASSEQIGSVLEVIRAIAEQTNLLALNAAIEAARAGEAGRGFAVVADEVRSLARRTQESIEEIRQVIERLQSGTRDVVTAMQGSRSQAQGSVDQVGNAVAALRKIGDAVAVISDMNLQIASAAEEQSAVAEEINRNVAGIRDVTESLSGQADESARVSQALNQLANHQQSLMGYFRV</sequence>
<dbReference type="EMBL" id="FQXA01000001">
    <property type="protein sequence ID" value="SHG63922.1"/>
    <property type="molecule type" value="Genomic_DNA"/>
</dbReference>
<evidence type="ECO:0000256" key="1">
    <source>
        <dbReference type="ARBA" id="ARBA00004141"/>
    </source>
</evidence>
<dbReference type="RefSeq" id="WP_073299431.1">
    <property type="nucleotide sequence ID" value="NZ_FQXA01000001.1"/>
</dbReference>
<dbReference type="Pfam" id="PF00015">
    <property type="entry name" value="MCPsignal"/>
    <property type="match status" value="1"/>
</dbReference>
<dbReference type="Pfam" id="PF00672">
    <property type="entry name" value="HAMP"/>
    <property type="match status" value="1"/>
</dbReference>
<comment type="similarity">
    <text evidence="7">Belongs to the methyl-accepting chemotaxis (MCP) protein family.</text>
</comment>
<keyword evidence="5 9" id="KW-0472">Membrane</keyword>
<dbReference type="GO" id="GO:0016020">
    <property type="term" value="C:membrane"/>
    <property type="evidence" value="ECO:0007669"/>
    <property type="project" value="UniProtKB-SubCell"/>
</dbReference>
<evidence type="ECO:0000259" key="11">
    <source>
        <dbReference type="PROSITE" id="PS50885"/>
    </source>
</evidence>
<dbReference type="SUPFAM" id="SSF58104">
    <property type="entry name" value="Methyl-accepting chemotaxis protein (MCP) signaling domain"/>
    <property type="match status" value="1"/>
</dbReference>
<keyword evidence="3 9" id="KW-0812">Transmembrane</keyword>
<dbReference type="PROSITE" id="PS50885">
    <property type="entry name" value="HAMP"/>
    <property type="match status" value="1"/>
</dbReference>
<evidence type="ECO:0000256" key="3">
    <source>
        <dbReference type="ARBA" id="ARBA00022692"/>
    </source>
</evidence>
<keyword evidence="4 9" id="KW-1133">Transmembrane helix</keyword>
<dbReference type="FunFam" id="1.10.287.950:FF:000001">
    <property type="entry name" value="Methyl-accepting chemotaxis sensory transducer"/>
    <property type="match status" value="1"/>
</dbReference>
<evidence type="ECO:0000256" key="5">
    <source>
        <dbReference type="ARBA" id="ARBA00023136"/>
    </source>
</evidence>